<dbReference type="InterPro" id="IPR013024">
    <property type="entry name" value="GGCT-like"/>
</dbReference>
<proteinExistence type="predicted"/>
<dbReference type="Gene3D" id="3.10.490.10">
    <property type="entry name" value="Gamma-glutamyl cyclotransferase-like"/>
    <property type="match status" value="1"/>
</dbReference>
<keyword evidence="3" id="KW-1185">Reference proteome</keyword>
<name>A0A398CR38_9BACL</name>
<organism evidence="2 3">
    <name type="scientific">Cohnella faecalis</name>
    <dbReference type="NCBI Taxonomy" id="2315694"/>
    <lineage>
        <taxon>Bacteria</taxon>
        <taxon>Bacillati</taxon>
        <taxon>Bacillota</taxon>
        <taxon>Bacilli</taxon>
        <taxon>Bacillales</taxon>
        <taxon>Paenibacillaceae</taxon>
        <taxon>Cohnella</taxon>
    </lineage>
</organism>
<keyword evidence="2" id="KW-0808">Transferase</keyword>
<dbReference type="EMBL" id="QXJM01000032">
    <property type="protein sequence ID" value="RIE03729.1"/>
    <property type="molecule type" value="Genomic_DNA"/>
</dbReference>
<reference evidence="2 3" key="1">
    <citation type="submission" date="2018-09" db="EMBL/GenBank/DDBJ databases">
        <title>Cohnella cavernae sp. nov., isolated from a karst cave.</title>
        <authorList>
            <person name="Zhu H."/>
        </authorList>
    </citation>
    <scope>NUCLEOTIDE SEQUENCE [LARGE SCALE GENOMIC DNA]</scope>
    <source>
        <strain evidence="2 3">K2E09-144</strain>
    </source>
</reference>
<dbReference type="SUPFAM" id="SSF110857">
    <property type="entry name" value="Gamma-glutamyl cyclotransferase-like"/>
    <property type="match status" value="1"/>
</dbReference>
<evidence type="ECO:0000313" key="3">
    <source>
        <dbReference type="Proteomes" id="UP000266340"/>
    </source>
</evidence>
<dbReference type="GO" id="GO:0016740">
    <property type="term" value="F:transferase activity"/>
    <property type="evidence" value="ECO:0007669"/>
    <property type="project" value="UniProtKB-KW"/>
</dbReference>
<gene>
    <name evidence="2" type="ORF">D3H35_10075</name>
</gene>
<dbReference type="InterPro" id="IPR036568">
    <property type="entry name" value="GGCT-like_sf"/>
</dbReference>
<accession>A0A398CR38</accession>
<dbReference type="OrthoDB" id="8538589at2"/>
<evidence type="ECO:0000259" key="1">
    <source>
        <dbReference type="Pfam" id="PF06094"/>
    </source>
</evidence>
<dbReference type="AlphaFoldDB" id="A0A398CR38"/>
<feature type="domain" description="Gamma-glutamylcyclotransferase AIG2-like" evidence="1">
    <location>
        <begin position="9"/>
        <end position="122"/>
    </location>
</feature>
<sequence length="131" mass="14721">MHTNGSQRLFIYGSLLPGLSNHGVIEPFWLACVPGSVRGRLVDVGEYPAVVQDDKHTVRGLWVDIRRAGLPVLDELEGFVGIEEANDYERVWMTDSADPALSGWVYVWADTRGYPWAGSECWVSVWARKNE</sequence>
<comment type="caution">
    <text evidence="2">The sequence shown here is derived from an EMBL/GenBank/DDBJ whole genome shotgun (WGS) entry which is preliminary data.</text>
</comment>
<dbReference type="Pfam" id="PF06094">
    <property type="entry name" value="GGACT"/>
    <property type="match status" value="1"/>
</dbReference>
<dbReference type="InterPro" id="IPR009288">
    <property type="entry name" value="AIG2-like_dom"/>
</dbReference>
<protein>
    <submittedName>
        <fullName evidence="2">Gamma-glutamylcyclotransferase</fullName>
    </submittedName>
</protein>
<dbReference type="Proteomes" id="UP000266340">
    <property type="component" value="Unassembled WGS sequence"/>
</dbReference>
<evidence type="ECO:0000313" key="2">
    <source>
        <dbReference type="EMBL" id="RIE03729.1"/>
    </source>
</evidence>
<dbReference type="CDD" id="cd06661">
    <property type="entry name" value="GGCT_like"/>
    <property type="match status" value="1"/>
</dbReference>